<evidence type="ECO:0000256" key="5">
    <source>
        <dbReference type="ARBA" id="ARBA00023277"/>
    </source>
</evidence>
<dbReference type="InterPro" id="IPR008928">
    <property type="entry name" value="6-hairpin_glycosidase_sf"/>
</dbReference>
<keyword evidence="4 9" id="KW-0136">Cellulose degradation</keyword>
<evidence type="ECO:0000256" key="9">
    <source>
        <dbReference type="RuleBase" id="RU361166"/>
    </source>
</evidence>
<reference evidence="11 12" key="1">
    <citation type="journal article" date="2021" name="Comput. Struct. Biotechnol. J.">
        <title>De novo genome assembly of the potent medicinal plant Rehmannia glutinosa using nanopore technology.</title>
        <authorList>
            <person name="Ma L."/>
            <person name="Dong C."/>
            <person name="Song C."/>
            <person name="Wang X."/>
            <person name="Zheng X."/>
            <person name="Niu Y."/>
            <person name="Chen S."/>
            <person name="Feng W."/>
        </authorList>
    </citation>
    <scope>NUCLEOTIDE SEQUENCE [LARGE SCALE GENOMIC DNA]</scope>
    <source>
        <strain evidence="11">DH-2019</strain>
    </source>
</reference>
<organism evidence="11 12">
    <name type="scientific">Rehmannia glutinosa</name>
    <name type="common">Chinese foxglove</name>
    <dbReference type="NCBI Taxonomy" id="99300"/>
    <lineage>
        <taxon>Eukaryota</taxon>
        <taxon>Viridiplantae</taxon>
        <taxon>Streptophyta</taxon>
        <taxon>Embryophyta</taxon>
        <taxon>Tracheophyta</taxon>
        <taxon>Spermatophyta</taxon>
        <taxon>Magnoliopsida</taxon>
        <taxon>eudicotyledons</taxon>
        <taxon>Gunneridae</taxon>
        <taxon>Pentapetalae</taxon>
        <taxon>asterids</taxon>
        <taxon>lamiids</taxon>
        <taxon>Lamiales</taxon>
        <taxon>Orobanchaceae</taxon>
        <taxon>Rehmannieae</taxon>
        <taxon>Rehmannia</taxon>
    </lineage>
</organism>
<keyword evidence="9" id="KW-0732">Signal</keyword>
<comment type="catalytic activity">
    <reaction evidence="1 9">
        <text>Endohydrolysis of (1-&gt;4)-beta-D-glucosidic linkages in cellulose, lichenin and cereal beta-D-glucans.</text>
        <dbReference type="EC" id="3.2.1.4"/>
    </reaction>
</comment>
<comment type="caution">
    <text evidence="11">The sequence shown here is derived from an EMBL/GenBank/DDBJ whole genome shotgun (WGS) entry which is preliminary data.</text>
</comment>
<feature type="signal peptide" evidence="9">
    <location>
        <begin position="1"/>
        <end position="23"/>
    </location>
</feature>
<feature type="chain" id="PRO_5044966508" description="Endoglucanase" evidence="9">
    <location>
        <begin position="24"/>
        <end position="438"/>
    </location>
</feature>
<evidence type="ECO:0000313" key="12">
    <source>
        <dbReference type="Proteomes" id="UP001318860"/>
    </source>
</evidence>
<keyword evidence="6 8" id="KW-0326">Glycosidase</keyword>
<keyword evidence="5 8" id="KW-0119">Carbohydrate metabolism</keyword>
<dbReference type="InterPro" id="IPR001701">
    <property type="entry name" value="Glyco_hydro_9"/>
</dbReference>
<sequence length="438" mass="47752">MPSLCYFAAFVFCFLALVKNGVSIDYGAALTKSLLYFEAQRSGKLPTDQRVQWRGDSALNDGKDAGVDLVGGYYDAGDNVKFGFPMAFTVTMLAWSVVEFRPQLKARNELSNALRAVKWGTDYLVKAHPEPNVLYGQVGDGGSDHSCWQRPEDMTTPRTVYKIDEQHPGSDLAAESAAALAAVAVLFDFAIKYPGQYQNSIGAGQFYSSSGYEDELLWAAAWLARATNDNSYIDFITKSTNSGGTRKMFSWDDKYVGAQILISKSVLEGKIPGNGNLDQLKKSGEEYICNCIQKGNSNVQRTNGGLLWFQEWDNLQYVTSASFIIVAYADSLAATKNILQCPGGAVRPDDLITFAQSQVHHRGASIVSIKEDPSPVTCQGGFGEWFHKDADNPNVLDGAIVGGPNQSDEYTDVRDNFQQAEPATANNAPFVGVLARLA</sequence>
<protein>
    <recommendedName>
        <fullName evidence="9">Endoglucanase</fullName>
        <ecNumber evidence="9">3.2.1.4</ecNumber>
    </recommendedName>
</protein>
<evidence type="ECO:0000256" key="1">
    <source>
        <dbReference type="ARBA" id="ARBA00000966"/>
    </source>
</evidence>
<dbReference type="EC" id="3.2.1.4" evidence="9"/>
<feature type="active site" evidence="8">
    <location>
        <position position="412"/>
    </location>
</feature>
<feature type="domain" description="Glycoside hydrolase family 9" evidence="10">
    <location>
        <begin position="26"/>
        <end position="434"/>
    </location>
</feature>
<dbReference type="InterPro" id="IPR033126">
    <property type="entry name" value="Glyco_hydro_9_Asp/Glu_AS"/>
</dbReference>
<evidence type="ECO:0000256" key="6">
    <source>
        <dbReference type="ARBA" id="ARBA00023295"/>
    </source>
</evidence>
<keyword evidence="7 8" id="KW-0624">Polysaccharide degradation</keyword>
<evidence type="ECO:0000313" key="11">
    <source>
        <dbReference type="EMBL" id="KAK6156120.1"/>
    </source>
</evidence>
<dbReference type="Gene3D" id="1.50.10.10">
    <property type="match status" value="1"/>
</dbReference>
<name>A0ABR0XAF3_REHGL</name>
<dbReference type="PANTHER" id="PTHR22298">
    <property type="entry name" value="ENDO-1,4-BETA-GLUCANASE"/>
    <property type="match status" value="1"/>
</dbReference>
<keyword evidence="12" id="KW-1185">Reference proteome</keyword>
<dbReference type="EMBL" id="JABTTQ020000005">
    <property type="protein sequence ID" value="KAK6156120.1"/>
    <property type="molecule type" value="Genomic_DNA"/>
</dbReference>
<dbReference type="InterPro" id="IPR012341">
    <property type="entry name" value="6hp_glycosidase-like_sf"/>
</dbReference>
<evidence type="ECO:0000256" key="2">
    <source>
        <dbReference type="ARBA" id="ARBA00007072"/>
    </source>
</evidence>
<keyword evidence="3 8" id="KW-0378">Hydrolase</keyword>
<proteinExistence type="inferred from homology"/>
<evidence type="ECO:0000256" key="3">
    <source>
        <dbReference type="ARBA" id="ARBA00022801"/>
    </source>
</evidence>
<feature type="active site" evidence="8">
    <location>
        <position position="421"/>
    </location>
</feature>
<evidence type="ECO:0000256" key="4">
    <source>
        <dbReference type="ARBA" id="ARBA00023001"/>
    </source>
</evidence>
<evidence type="ECO:0000256" key="7">
    <source>
        <dbReference type="ARBA" id="ARBA00023326"/>
    </source>
</evidence>
<dbReference type="Pfam" id="PF00759">
    <property type="entry name" value="Glyco_hydro_9"/>
    <property type="match status" value="1"/>
</dbReference>
<dbReference type="Proteomes" id="UP001318860">
    <property type="component" value="Unassembled WGS sequence"/>
</dbReference>
<dbReference type="PROSITE" id="PS00698">
    <property type="entry name" value="GH9_3"/>
    <property type="match status" value="1"/>
</dbReference>
<evidence type="ECO:0000256" key="8">
    <source>
        <dbReference type="PROSITE-ProRule" id="PRU10060"/>
    </source>
</evidence>
<gene>
    <name evidence="11" type="ORF">DH2020_010368</name>
</gene>
<accession>A0ABR0XAF3</accession>
<dbReference type="SUPFAM" id="SSF48208">
    <property type="entry name" value="Six-hairpin glycosidases"/>
    <property type="match status" value="1"/>
</dbReference>
<comment type="similarity">
    <text evidence="2 8 9">Belongs to the glycosyl hydrolase 9 (cellulase E) family.</text>
</comment>
<evidence type="ECO:0000259" key="10">
    <source>
        <dbReference type="Pfam" id="PF00759"/>
    </source>
</evidence>